<dbReference type="Gene3D" id="1.10.3720.10">
    <property type="entry name" value="MetI-like"/>
    <property type="match status" value="1"/>
</dbReference>
<evidence type="ECO:0000256" key="1">
    <source>
        <dbReference type="ARBA" id="ARBA00004651"/>
    </source>
</evidence>
<comment type="caution">
    <text evidence="9">The sequence shown here is derived from an EMBL/GenBank/DDBJ whole genome shotgun (WGS) entry which is preliminary data.</text>
</comment>
<dbReference type="Proteomes" id="UP001501057">
    <property type="component" value="Unassembled WGS sequence"/>
</dbReference>
<sequence>MAAVIPERARPFLIGGGGLVALVGVWWIAAATVLSEKEIPTPAGVVAEFGDTGFDFYRANFTGTIEEAFLGFLWGNGLALVVASVVLLVPFMEKVIMQVAVISYCLPLVALVPLLYVVLGPPEPGDPSPTAVVIAAISVFFTTVVGAVLGFRSADRTSLDVVSVYGGGRWQQMRRVQVVAALPSIISSLQIAAPTAFLGAILGEYIGGLDRGVAPALINSAQNLNAERAWSIMFACAAVAGLGYALFGLLGRLVAPWATGKVV</sequence>
<keyword evidence="4 7" id="KW-0812">Transmembrane</keyword>
<keyword evidence="6 7" id="KW-0472">Membrane</keyword>
<evidence type="ECO:0000256" key="5">
    <source>
        <dbReference type="ARBA" id="ARBA00022989"/>
    </source>
</evidence>
<protein>
    <recommendedName>
        <fullName evidence="8">ABC transmembrane type-1 domain-containing protein</fullName>
    </recommendedName>
</protein>
<dbReference type="PANTHER" id="PTHR30151">
    <property type="entry name" value="ALKANE SULFONATE ABC TRANSPORTER-RELATED, MEMBRANE SUBUNIT"/>
    <property type="match status" value="1"/>
</dbReference>
<evidence type="ECO:0000259" key="8">
    <source>
        <dbReference type="PROSITE" id="PS50928"/>
    </source>
</evidence>
<dbReference type="PANTHER" id="PTHR30151:SF20">
    <property type="entry name" value="ABC TRANSPORTER PERMEASE PROTEIN HI_0355-RELATED"/>
    <property type="match status" value="1"/>
</dbReference>
<feature type="transmembrane region" description="Helical" evidence="7">
    <location>
        <begin position="68"/>
        <end position="89"/>
    </location>
</feature>
<evidence type="ECO:0000313" key="9">
    <source>
        <dbReference type="EMBL" id="GAA1742132.1"/>
    </source>
</evidence>
<feature type="transmembrane region" description="Helical" evidence="7">
    <location>
        <begin position="229"/>
        <end position="251"/>
    </location>
</feature>
<evidence type="ECO:0000313" key="10">
    <source>
        <dbReference type="Proteomes" id="UP001501057"/>
    </source>
</evidence>
<name>A0ABN2JX71_9ACTN</name>
<keyword evidence="5 7" id="KW-1133">Transmembrane helix</keyword>
<dbReference type="PROSITE" id="PS50928">
    <property type="entry name" value="ABC_TM1"/>
    <property type="match status" value="1"/>
</dbReference>
<keyword evidence="10" id="KW-1185">Reference proteome</keyword>
<dbReference type="RefSeq" id="WP_344201519.1">
    <property type="nucleotide sequence ID" value="NZ_BAAAME010000004.1"/>
</dbReference>
<reference evidence="9 10" key="1">
    <citation type="journal article" date="2019" name="Int. J. Syst. Evol. Microbiol.">
        <title>The Global Catalogue of Microorganisms (GCM) 10K type strain sequencing project: providing services to taxonomists for standard genome sequencing and annotation.</title>
        <authorList>
            <consortium name="The Broad Institute Genomics Platform"/>
            <consortium name="The Broad Institute Genome Sequencing Center for Infectious Disease"/>
            <person name="Wu L."/>
            <person name="Ma J."/>
        </authorList>
    </citation>
    <scope>NUCLEOTIDE SEQUENCE [LARGE SCALE GENOMIC DNA]</scope>
    <source>
        <strain evidence="9 10">JCM 13518</strain>
    </source>
</reference>
<feature type="transmembrane region" description="Helical" evidence="7">
    <location>
        <begin position="178"/>
        <end position="202"/>
    </location>
</feature>
<accession>A0ABN2JX71</accession>
<keyword evidence="3" id="KW-1003">Cell membrane</keyword>
<dbReference type="InterPro" id="IPR035906">
    <property type="entry name" value="MetI-like_sf"/>
</dbReference>
<evidence type="ECO:0000256" key="6">
    <source>
        <dbReference type="ARBA" id="ARBA00023136"/>
    </source>
</evidence>
<evidence type="ECO:0000256" key="2">
    <source>
        <dbReference type="ARBA" id="ARBA00022448"/>
    </source>
</evidence>
<evidence type="ECO:0000256" key="7">
    <source>
        <dbReference type="RuleBase" id="RU363032"/>
    </source>
</evidence>
<feature type="transmembrane region" description="Helical" evidence="7">
    <location>
        <begin position="12"/>
        <end position="34"/>
    </location>
</feature>
<dbReference type="Pfam" id="PF00528">
    <property type="entry name" value="BPD_transp_1"/>
    <property type="match status" value="1"/>
</dbReference>
<keyword evidence="2 7" id="KW-0813">Transport</keyword>
<gene>
    <name evidence="9" type="ORF">GCM10009710_22790</name>
</gene>
<organism evidence="9 10">
    <name type="scientific">Aeromicrobium alkaliterrae</name>
    <dbReference type="NCBI Taxonomy" id="302168"/>
    <lineage>
        <taxon>Bacteria</taxon>
        <taxon>Bacillati</taxon>
        <taxon>Actinomycetota</taxon>
        <taxon>Actinomycetes</taxon>
        <taxon>Propionibacteriales</taxon>
        <taxon>Nocardioidaceae</taxon>
        <taxon>Aeromicrobium</taxon>
    </lineage>
</organism>
<comment type="similarity">
    <text evidence="7">Belongs to the binding-protein-dependent transport system permease family.</text>
</comment>
<dbReference type="EMBL" id="BAAAME010000004">
    <property type="protein sequence ID" value="GAA1742132.1"/>
    <property type="molecule type" value="Genomic_DNA"/>
</dbReference>
<comment type="subcellular location">
    <subcellularLocation>
        <location evidence="1 7">Cell membrane</location>
        <topology evidence="1 7">Multi-pass membrane protein</topology>
    </subcellularLocation>
</comment>
<feature type="domain" description="ABC transmembrane type-1" evidence="8">
    <location>
        <begin position="57"/>
        <end position="251"/>
    </location>
</feature>
<dbReference type="InterPro" id="IPR000515">
    <property type="entry name" value="MetI-like"/>
</dbReference>
<dbReference type="SUPFAM" id="SSF161098">
    <property type="entry name" value="MetI-like"/>
    <property type="match status" value="1"/>
</dbReference>
<feature type="transmembrane region" description="Helical" evidence="7">
    <location>
        <begin position="101"/>
        <end position="119"/>
    </location>
</feature>
<proteinExistence type="inferred from homology"/>
<evidence type="ECO:0000256" key="3">
    <source>
        <dbReference type="ARBA" id="ARBA00022475"/>
    </source>
</evidence>
<feature type="transmembrane region" description="Helical" evidence="7">
    <location>
        <begin position="131"/>
        <end position="151"/>
    </location>
</feature>
<evidence type="ECO:0000256" key="4">
    <source>
        <dbReference type="ARBA" id="ARBA00022692"/>
    </source>
</evidence>